<evidence type="ECO:0000313" key="4">
    <source>
        <dbReference type="EnsemblProtists" id="EOD19495"/>
    </source>
</evidence>
<dbReference type="GO" id="GO:0051537">
    <property type="term" value="F:2 iron, 2 sulfur cluster binding"/>
    <property type="evidence" value="ECO:0007669"/>
    <property type="project" value="TreeGrafter"/>
</dbReference>
<evidence type="ECO:0000256" key="3">
    <source>
        <dbReference type="ARBA" id="ARBA00023004"/>
    </source>
</evidence>
<dbReference type="PANTHER" id="PTHR16821">
    <property type="entry name" value="FRATAXIN"/>
    <property type="match status" value="1"/>
</dbReference>
<dbReference type="PaxDb" id="2903-EOD19495"/>
<organism evidence="4 5">
    <name type="scientific">Emiliania huxleyi (strain CCMP1516)</name>
    <dbReference type="NCBI Taxonomy" id="280463"/>
    <lineage>
        <taxon>Eukaryota</taxon>
        <taxon>Haptista</taxon>
        <taxon>Haptophyta</taxon>
        <taxon>Prymnesiophyceae</taxon>
        <taxon>Isochrysidales</taxon>
        <taxon>Noelaerhabdaceae</taxon>
        <taxon>Emiliania</taxon>
    </lineage>
</organism>
<keyword evidence="5" id="KW-1185">Reference proteome</keyword>
<dbReference type="Proteomes" id="UP000013827">
    <property type="component" value="Unassembled WGS sequence"/>
</dbReference>
<dbReference type="InterPro" id="IPR002908">
    <property type="entry name" value="Frataxin/CyaY"/>
</dbReference>
<accession>A0A0D3J7L0</accession>
<dbReference type="Gene3D" id="3.30.920.10">
    <property type="entry name" value="Frataxin/CyaY"/>
    <property type="match status" value="1"/>
</dbReference>
<dbReference type="GO" id="GO:0006879">
    <property type="term" value="P:intracellular iron ion homeostasis"/>
    <property type="evidence" value="ECO:0007669"/>
    <property type="project" value="TreeGrafter"/>
</dbReference>
<keyword evidence="2" id="KW-0410">Iron transport</keyword>
<dbReference type="OMA" id="MNTYHAV"/>
<evidence type="ECO:0000256" key="2">
    <source>
        <dbReference type="ARBA" id="ARBA00022496"/>
    </source>
</evidence>
<dbReference type="GO" id="GO:0034986">
    <property type="term" value="F:iron chaperone activity"/>
    <property type="evidence" value="ECO:0007669"/>
    <property type="project" value="TreeGrafter"/>
</dbReference>
<dbReference type="GO" id="GO:0004322">
    <property type="term" value="F:ferroxidase activity"/>
    <property type="evidence" value="ECO:0007669"/>
    <property type="project" value="TreeGrafter"/>
</dbReference>
<keyword evidence="3" id="KW-0408">Iron</keyword>
<dbReference type="GeneID" id="17264996"/>
<dbReference type="GO" id="GO:0005739">
    <property type="term" value="C:mitochondrion"/>
    <property type="evidence" value="ECO:0007669"/>
    <property type="project" value="TreeGrafter"/>
</dbReference>
<evidence type="ECO:0008006" key="6">
    <source>
        <dbReference type="Google" id="ProtNLM"/>
    </source>
</evidence>
<dbReference type="SMART" id="SM01219">
    <property type="entry name" value="Frataxin_Cyay"/>
    <property type="match status" value="1"/>
</dbReference>
<dbReference type="EnsemblProtists" id="EOD19495">
    <property type="protein sequence ID" value="EOD19495"/>
    <property type="gene ID" value="EMIHUDRAFT_209055"/>
</dbReference>
<dbReference type="eggNOG" id="KOG3413">
    <property type="taxonomic scope" value="Eukaryota"/>
</dbReference>
<name>A0A0D3J7L0_EMIH1</name>
<comment type="similarity">
    <text evidence="1">Belongs to the frataxin family.</text>
</comment>
<evidence type="ECO:0000256" key="1">
    <source>
        <dbReference type="ARBA" id="ARBA00008183"/>
    </source>
</evidence>
<sequence length="150" mass="16067">MLLQAQRSLRRVACARPRPALASSSSEAGAAVSLVVYHAVLETLGDKAPAAGIDVECAADVLNLEVGEASFVLNKQAPNLQLWLSSPARVRGPLRYDFDAGSARWLNNRDAHPLLPTLADDIQSLCGEAVDFGAVEEDVSQLYLEQLSKP</sequence>
<dbReference type="InterPro" id="IPR020895">
    <property type="entry name" value="Frataxin_CS"/>
</dbReference>
<protein>
    <recommendedName>
        <fullName evidence="6">Ferroxidase</fullName>
    </recommendedName>
</protein>
<proteinExistence type="inferred from homology"/>
<reference evidence="4" key="2">
    <citation type="submission" date="2024-10" db="UniProtKB">
        <authorList>
            <consortium name="EnsemblProtists"/>
        </authorList>
    </citation>
    <scope>IDENTIFICATION</scope>
</reference>
<dbReference type="KEGG" id="ehx:EMIHUDRAFT_209055"/>
<dbReference type="RefSeq" id="XP_005771924.1">
    <property type="nucleotide sequence ID" value="XM_005771867.1"/>
</dbReference>
<dbReference type="PROSITE" id="PS50810">
    <property type="entry name" value="FRATAXIN_2"/>
    <property type="match status" value="1"/>
</dbReference>
<dbReference type="SUPFAM" id="SSF55387">
    <property type="entry name" value="Frataxin/Nqo15-like"/>
    <property type="match status" value="1"/>
</dbReference>
<dbReference type="GO" id="GO:0016226">
    <property type="term" value="P:iron-sulfur cluster assembly"/>
    <property type="evidence" value="ECO:0007669"/>
    <property type="project" value="InterPro"/>
</dbReference>
<keyword evidence="2" id="KW-0813">Transport</keyword>
<dbReference type="Pfam" id="PF01491">
    <property type="entry name" value="Frataxin_Cyay"/>
    <property type="match status" value="1"/>
</dbReference>
<dbReference type="HOGENOM" id="CLU_1743946_0_0_1"/>
<dbReference type="STRING" id="2903.R1DY75"/>
<reference evidence="5" key="1">
    <citation type="journal article" date="2013" name="Nature">
        <title>Pan genome of the phytoplankton Emiliania underpins its global distribution.</title>
        <authorList>
            <person name="Read B.A."/>
            <person name="Kegel J."/>
            <person name="Klute M.J."/>
            <person name="Kuo A."/>
            <person name="Lefebvre S.C."/>
            <person name="Maumus F."/>
            <person name="Mayer C."/>
            <person name="Miller J."/>
            <person name="Monier A."/>
            <person name="Salamov A."/>
            <person name="Young J."/>
            <person name="Aguilar M."/>
            <person name="Claverie J.M."/>
            <person name="Frickenhaus S."/>
            <person name="Gonzalez K."/>
            <person name="Herman E.K."/>
            <person name="Lin Y.C."/>
            <person name="Napier J."/>
            <person name="Ogata H."/>
            <person name="Sarno A.F."/>
            <person name="Shmutz J."/>
            <person name="Schroeder D."/>
            <person name="de Vargas C."/>
            <person name="Verret F."/>
            <person name="von Dassow P."/>
            <person name="Valentin K."/>
            <person name="Van de Peer Y."/>
            <person name="Wheeler G."/>
            <person name="Dacks J.B."/>
            <person name="Delwiche C.F."/>
            <person name="Dyhrman S.T."/>
            <person name="Glockner G."/>
            <person name="John U."/>
            <person name="Richards T."/>
            <person name="Worden A.Z."/>
            <person name="Zhang X."/>
            <person name="Grigoriev I.V."/>
            <person name="Allen A.E."/>
            <person name="Bidle K."/>
            <person name="Borodovsky M."/>
            <person name="Bowler C."/>
            <person name="Brownlee C."/>
            <person name="Cock J.M."/>
            <person name="Elias M."/>
            <person name="Gladyshev V.N."/>
            <person name="Groth M."/>
            <person name="Guda C."/>
            <person name="Hadaegh A."/>
            <person name="Iglesias-Rodriguez M.D."/>
            <person name="Jenkins J."/>
            <person name="Jones B.M."/>
            <person name="Lawson T."/>
            <person name="Leese F."/>
            <person name="Lindquist E."/>
            <person name="Lobanov A."/>
            <person name="Lomsadze A."/>
            <person name="Malik S.B."/>
            <person name="Marsh M.E."/>
            <person name="Mackinder L."/>
            <person name="Mock T."/>
            <person name="Mueller-Roeber B."/>
            <person name="Pagarete A."/>
            <person name="Parker M."/>
            <person name="Probert I."/>
            <person name="Quesneville H."/>
            <person name="Raines C."/>
            <person name="Rensing S.A."/>
            <person name="Riano-Pachon D.M."/>
            <person name="Richier S."/>
            <person name="Rokitta S."/>
            <person name="Shiraiwa Y."/>
            <person name="Soanes D.M."/>
            <person name="van der Giezen M."/>
            <person name="Wahlund T.M."/>
            <person name="Williams B."/>
            <person name="Wilson W."/>
            <person name="Wolfe G."/>
            <person name="Wurch L.L."/>
        </authorList>
    </citation>
    <scope>NUCLEOTIDE SEQUENCE</scope>
</reference>
<dbReference type="PANTHER" id="PTHR16821:SF2">
    <property type="entry name" value="FRATAXIN, MITOCHONDRIAL"/>
    <property type="match status" value="1"/>
</dbReference>
<dbReference type="InterPro" id="IPR036524">
    <property type="entry name" value="Frataxin/CyaY_sf"/>
</dbReference>
<dbReference type="PROSITE" id="PS01344">
    <property type="entry name" value="FRATAXIN_1"/>
    <property type="match status" value="1"/>
</dbReference>
<evidence type="ECO:0000313" key="5">
    <source>
        <dbReference type="Proteomes" id="UP000013827"/>
    </source>
</evidence>
<dbReference type="GO" id="GO:0008199">
    <property type="term" value="F:ferric iron binding"/>
    <property type="evidence" value="ECO:0007669"/>
    <property type="project" value="InterPro"/>
</dbReference>
<dbReference type="GO" id="GO:0006826">
    <property type="term" value="P:iron ion transport"/>
    <property type="evidence" value="ECO:0007669"/>
    <property type="project" value="UniProtKB-KW"/>
</dbReference>
<keyword evidence="2" id="KW-0406">Ion transport</keyword>
<dbReference type="GO" id="GO:0008198">
    <property type="term" value="F:ferrous iron binding"/>
    <property type="evidence" value="ECO:0007669"/>
    <property type="project" value="TreeGrafter"/>
</dbReference>
<dbReference type="AlphaFoldDB" id="A0A0D3J7L0"/>